<evidence type="ECO:0000259" key="4">
    <source>
        <dbReference type="Pfam" id="PF16113"/>
    </source>
</evidence>
<accession>A0A4Q9KCM2</accession>
<dbReference type="Proteomes" id="UP000292373">
    <property type="component" value="Unassembled WGS sequence"/>
</dbReference>
<dbReference type="RefSeq" id="WP_131168560.1">
    <property type="nucleotide sequence ID" value="NZ_SDMQ01000009.1"/>
</dbReference>
<dbReference type="OrthoDB" id="9790967at2"/>
<gene>
    <name evidence="5" type="ORF">ET989_10225</name>
</gene>
<evidence type="ECO:0000313" key="6">
    <source>
        <dbReference type="Proteomes" id="UP000292373"/>
    </source>
</evidence>
<evidence type="ECO:0000256" key="3">
    <source>
        <dbReference type="ARBA" id="ARBA00022801"/>
    </source>
</evidence>
<organism evidence="5 6">
    <name type="scientific">Propioniciclava sinopodophylli</name>
    <dbReference type="NCBI Taxonomy" id="1837344"/>
    <lineage>
        <taxon>Bacteria</taxon>
        <taxon>Bacillati</taxon>
        <taxon>Actinomycetota</taxon>
        <taxon>Actinomycetes</taxon>
        <taxon>Propionibacteriales</taxon>
        <taxon>Propionibacteriaceae</taxon>
        <taxon>Propioniciclava</taxon>
    </lineage>
</organism>
<evidence type="ECO:0000256" key="2">
    <source>
        <dbReference type="ARBA" id="ARBA00011915"/>
    </source>
</evidence>
<feature type="domain" description="Enoyl-CoA hydratase/isomerase" evidence="4">
    <location>
        <begin position="188"/>
        <end position="311"/>
    </location>
</feature>
<dbReference type="EC" id="3.1.2.4" evidence="2"/>
<protein>
    <recommendedName>
        <fullName evidence="2">3-hydroxyisobutyryl-CoA hydrolase</fullName>
        <ecNumber evidence="2">3.1.2.4</ecNumber>
    </recommendedName>
</protein>
<dbReference type="Gene3D" id="3.90.226.10">
    <property type="entry name" value="2-enoyl-CoA Hydratase, Chain A, domain 1"/>
    <property type="match status" value="1"/>
</dbReference>
<dbReference type="CDD" id="cd06558">
    <property type="entry name" value="crotonase-like"/>
    <property type="match status" value="1"/>
</dbReference>
<dbReference type="GO" id="GO:0003860">
    <property type="term" value="F:3-hydroxyisobutyryl-CoA hydrolase activity"/>
    <property type="evidence" value="ECO:0007669"/>
    <property type="project" value="UniProtKB-EC"/>
</dbReference>
<evidence type="ECO:0000256" key="1">
    <source>
        <dbReference type="ARBA" id="ARBA00001709"/>
    </source>
</evidence>
<dbReference type="GO" id="GO:0016853">
    <property type="term" value="F:isomerase activity"/>
    <property type="evidence" value="ECO:0007669"/>
    <property type="project" value="UniProtKB-KW"/>
</dbReference>
<keyword evidence="5" id="KW-0413">Isomerase</keyword>
<dbReference type="GO" id="GO:0006574">
    <property type="term" value="P:L-valine catabolic process"/>
    <property type="evidence" value="ECO:0007669"/>
    <property type="project" value="TreeGrafter"/>
</dbReference>
<comment type="caution">
    <text evidence="5">The sequence shown here is derived from an EMBL/GenBank/DDBJ whole genome shotgun (WGS) entry which is preliminary data.</text>
</comment>
<dbReference type="GO" id="GO:0005829">
    <property type="term" value="C:cytosol"/>
    <property type="evidence" value="ECO:0007669"/>
    <property type="project" value="TreeGrafter"/>
</dbReference>
<sequence length="313" mass="33321">MTITELIVEARDGVGHLVLNRPRAINALTPGMLSGIHAALDDWASDGATVRVEISGAGERGLCSGADVRALREHVLAGGDFMEFFEVEYAMNSAIKSFPKPYVAHMRGVTMGGGLGVSAHGSRRIAYPDSVLAMPETIIGFTPDVGILWYLAQAPGQLGTHVALTGNPINAADAVLVGLADEVDETEGEAPGSVLAGWQGWIDACYASDDPAAIVQALEAHDDPDARATAADLRKRCPLSVAATLEAIRRAKAMSGVDEVLAQDMVLARHLIPRPDFAEGVRAQLVDKDRNPTWQHARIEDVTRDEVLACFEP</sequence>
<name>A0A4Q9KCM2_9ACTN</name>
<reference evidence="5 6" key="1">
    <citation type="submission" date="2019-01" db="EMBL/GenBank/DDBJ databases">
        <title>Lactibacter flavus gen. nov., sp. nov., a novel bacterium of the family Propionibacteriaceae isolated from raw milk and dairy products.</title>
        <authorList>
            <person name="Huptas C."/>
            <person name="Wenning M."/>
            <person name="Breitenwieser F."/>
            <person name="Doll E."/>
            <person name="Von Neubeck M."/>
            <person name="Busse H.-J."/>
            <person name="Scherer S."/>
        </authorList>
    </citation>
    <scope>NUCLEOTIDE SEQUENCE [LARGE SCALE GENOMIC DNA]</scope>
    <source>
        <strain evidence="5 6">KCTC 33808</strain>
    </source>
</reference>
<dbReference type="InterPro" id="IPR029045">
    <property type="entry name" value="ClpP/crotonase-like_dom_sf"/>
</dbReference>
<dbReference type="PANTHER" id="PTHR43176">
    <property type="entry name" value="3-HYDROXYISOBUTYRYL-COA HYDROLASE-RELATED"/>
    <property type="match status" value="1"/>
</dbReference>
<dbReference type="SUPFAM" id="SSF52096">
    <property type="entry name" value="ClpP/crotonase"/>
    <property type="match status" value="1"/>
</dbReference>
<dbReference type="Pfam" id="PF16113">
    <property type="entry name" value="ECH_2"/>
    <property type="match status" value="2"/>
</dbReference>
<keyword evidence="6" id="KW-1185">Reference proteome</keyword>
<dbReference type="InterPro" id="IPR032259">
    <property type="entry name" value="HIBYL-CoA-H"/>
</dbReference>
<dbReference type="InterPro" id="IPR045004">
    <property type="entry name" value="ECH_dom"/>
</dbReference>
<comment type="catalytic activity">
    <reaction evidence="1">
        <text>3-hydroxy-2-methylpropanoyl-CoA + H2O = 3-hydroxy-2-methylpropanoate + CoA + H(+)</text>
        <dbReference type="Rhea" id="RHEA:20888"/>
        <dbReference type="ChEBI" id="CHEBI:11805"/>
        <dbReference type="ChEBI" id="CHEBI:15377"/>
        <dbReference type="ChEBI" id="CHEBI:15378"/>
        <dbReference type="ChEBI" id="CHEBI:57287"/>
        <dbReference type="ChEBI" id="CHEBI:57340"/>
        <dbReference type="EC" id="3.1.2.4"/>
    </reaction>
</comment>
<proteinExistence type="predicted"/>
<dbReference type="PANTHER" id="PTHR43176:SF3">
    <property type="entry name" value="3-HYDROXYISOBUTYRYL-COA HYDROLASE, MITOCHONDRIAL"/>
    <property type="match status" value="1"/>
</dbReference>
<dbReference type="EMBL" id="SDMQ01000009">
    <property type="protein sequence ID" value="TBT84030.1"/>
    <property type="molecule type" value="Genomic_DNA"/>
</dbReference>
<dbReference type="AlphaFoldDB" id="A0A4Q9KCM2"/>
<keyword evidence="3" id="KW-0378">Hydrolase</keyword>
<evidence type="ECO:0000313" key="5">
    <source>
        <dbReference type="EMBL" id="TBT84030.1"/>
    </source>
</evidence>
<feature type="domain" description="Enoyl-CoA hydratase/isomerase" evidence="4">
    <location>
        <begin position="14"/>
        <end position="183"/>
    </location>
</feature>